<dbReference type="Pfam" id="PF01797">
    <property type="entry name" value="Y1_Tnp"/>
    <property type="match status" value="1"/>
</dbReference>
<dbReference type="SUPFAM" id="SSF143422">
    <property type="entry name" value="Transposase IS200-like"/>
    <property type="match status" value="1"/>
</dbReference>
<keyword evidence="3" id="KW-1185">Reference proteome</keyword>
<gene>
    <name evidence="2" type="ORF">J2Z71_001145</name>
</gene>
<dbReference type="PANTHER" id="PTHR33360:SF2">
    <property type="entry name" value="TRANSPOSASE FOR INSERTION SEQUENCE ELEMENT IS200"/>
    <property type="match status" value="1"/>
</dbReference>
<name>A0ABS4KCT9_9FIRM</name>
<dbReference type="InterPro" id="IPR036515">
    <property type="entry name" value="Transposase_17_sf"/>
</dbReference>
<feature type="domain" description="Transposase IS200-like" evidence="1">
    <location>
        <begin position="8"/>
        <end position="120"/>
    </location>
</feature>
<dbReference type="PANTHER" id="PTHR33360">
    <property type="entry name" value="TRANSPOSASE FOR INSERTION SEQUENCE ELEMENT IS200"/>
    <property type="match status" value="1"/>
</dbReference>
<dbReference type="NCBIfam" id="NF033573">
    <property type="entry name" value="transpos_IS200"/>
    <property type="match status" value="1"/>
</dbReference>
<dbReference type="InterPro" id="IPR002686">
    <property type="entry name" value="Transposase_17"/>
</dbReference>
<evidence type="ECO:0000313" key="3">
    <source>
        <dbReference type="Proteomes" id="UP001519306"/>
    </source>
</evidence>
<dbReference type="Gene3D" id="3.30.70.1290">
    <property type="entry name" value="Transposase IS200-like"/>
    <property type="match status" value="1"/>
</dbReference>
<protein>
    <submittedName>
        <fullName evidence="2">Transposase</fullName>
    </submittedName>
</protein>
<dbReference type="SMART" id="SM01321">
    <property type="entry name" value="Y1_Tnp"/>
    <property type="match status" value="1"/>
</dbReference>
<comment type="caution">
    <text evidence="2">The sequence shown here is derived from an EMBL/GenBank/DDBJ whole genome shotgun (WGS) entry which is preliminary data.</text>
</comment>
<organism evidence="2 3">
    <name type="scientific">Peptoniphilus stercorisuis</name>
    <dbReference type="NCBI Taxonomy" id="1436965"/>
    <lineage>
        <taxon>Bacteria</taxon>
        <taxon>Bacillati</taxon>
        <taxon>Bacillota</taxon>
        <taxon>Tissierellia</taxon>
        <taxon>Tissierellales</taxon>
        <taxon>Peptoniphilaceae</taxon>
        <taxon>Peptoniphilus</taxon>
    </lineage>
</organism>
<sequence length="121" mass="14304">MKKNQNSTYDLKYHIVLVTKNKNEVIDEQIGEFLKENIKRLMNNKGEVFNMAYNKNHFFLLTEIKPQFAPATLINSLKSSTSRLIKNKFNLETPFWDNNYFISTVGEFSEERAKKYIKSRS</sequence>
<accession>A0ABS4KCT9</accession>
<evidence type="ECO:0000259" key="1">
    <source>
        <dbReference type="SMART" id="SM01321"/>
    </source>
</evidence>
<proteinExistence type="predicted"/>
<dbReference type="RefSeq" id="WP_210060890.1">
    <property type="nucleotide sequence ID" value="NZ_JAGGLJ010000009.1"/>
</dbReference>
<reference evidence="2 3" key="1">
    <citation type="submission" date="2021-03" db="EMBL/GenBank/DDBJ databases">
        <title>Genomic Encyclopedia of Type Strains, Phase IV (KMG-IV): sequencing the most valuable type-strain genomes for metagenomic binning, comparative biology and taxonomic classification.</title>
        <authorList>
            <person name="Goeker M."/>
        </authorList>
    </citation>
    <scope>NUCLEOTIDE SEQUENCE [LARGE SCALE GENOMIC DNA]</scope>
    <source>
        <strain evidence="2 3">DSM 27563</strain>
    </source>
</reference>
<dbReference type="Proteomes" id="UP001519306">
    <property type="component" value="Unassembled WGS sequence"/>
</dbReference>
<evidence type="ECO:0000313" key="2">
    <source>
        <dbReference type="EMBL" id="MBP2025602.1"/>
    </source>
</evidence>
<dbReference type="EMBL" id="JAGGLJ010000009">
    <property type="protein sequence ID" value="MBP2025602.1"/>
    <property type="molecule type" value="Genomic_DNA"/>
</dbReference>